<evidence type="ECO:0000259" key="1">
    <source>
        <dbReference type="Pfam" id="PF14301"/>
    </source>
</evidence>
<dbReference type="EMBL" id="AP023081">
    <property type="protein sequence ID" value="BCD83926.1"/>
    <property type="molecule type" value="Genomic_DNA"/>
</dbReference>
<keyword evidence="3" id="KW-1185">Reference proteome</keyword>
<reference evidence="2" key="1">
    <citation type="submission" date="2020-05" db="EMBL/GenBank/DDBJ databases">
        <title>Complete genome sequence of Pseudomonas sp. Sm006.</title>
        <authorList>
            <person name="Takeuchi K."/>
            <person name="Someya N."/>
        </authorList>
    </citation>
    <scope>NUCLEOTIDE SEQUENCE</scope>
    <source>
        <strain evidence="2">Sm006</strain>
    </source>
</reference>
<evidence type="ECO:0000313" key="2">
    <source>
        <dbReference type="EMBL" id="BCD83926.1"/>
    </source>
</evidence>
<protein>
    <recommendedName>
        <fullName evidence="1">DUF4376 domain-containing protein</fullName>
    </recommendedName>
</protein>
<gene>
    <name evidence="2" type="ORF">PSm6_03330</name>
</gene>
<proteinExistence type="predicted"/>
<sequence length="76" mass="8593">MAMTGGAKSDDLRWMEPEQDFTWITADNTLMPMDAHTILAFATAVAARTRALVLAGRRLKDMEAVPCDYTSDKWWQ</sequence>
<dbReference type="InterPro" id="IPR025484">
    <property type="entry name" value="DUF4376"/>
</dbReference>
<accession>A0ABN6BNM0</accession>
<organism evidence="2 3">
    <name type="scientific">Pseudomonas solani</name>
    <dbReference type="NCBI Taxonomy" id="2731552"/>
    <lineage>
        <taxon>Bacteria</taxon>
        <taxon>Pseudomonadati</taxon>
        <taxon>Pseudomonadota</taxon>
        <taxon>Gammaproteobacteria</taxon>
        <taxon>Pseudomonadales</taxon>
        <taxon>Pseudomonadaceae</taxon>
        <taxon>Pseudomonas</taxon>
    </lineage>
</organism>
<dbReference type="Proteomes" id="UP001064896">
    <property type="component" value="Chromosome"/>
</dbReference>
<evidence type="ECO:0000313" key="3">
    <source>
        <dbReference type="Proteomes" id="UP001064896"/>
    </source>
</evidence>
<feature type="domain" description="DUF4376" evidence="1">
    <location>
        <begin position="16"/>
        <end position="62"/>
    </location>
</feature>
<dbReference type="Pfam" id="PF14301">
    <property type="entry name" value="DUF4376"/>
    <property type="match status" value="1"/>
</dbReference>
<name>A0ABN6BNM0_9PSED</name>